<dbReference type="GO" id="GO:0032259">
    <property type="term" value="P:methylation"/>
    <property type="evidence" value="ECO:0007669"/>
    <property type="project" value="InterPro"/>
</dbReference>
<dbReference type="SUPFAM" id="SSF48403">
    <property type="entry name" value="Ankyrin repeat"/>
    <property type="match status" value="1"/>
</dbReference>
<dbReference type="Proteomes" id="UP000011087">
    <property type="component" value="Unassembled WGS sequence"/>
</dbReference>
<evidence type="ECO:0000313" key="4">
    <source>
        <dbReference type="EMBL" id="EKX52299.1"/>
    </source>
</evidence>
<feature type="repeat" description="ANK" evidence="3">
    <location>
        <begin position="498"/>
        <end position="530"/>
    </location>
</feature>
<dbReference type="InterPro" id="IPR036770">
    <property type="entry name" value="Ankyrin_rpt-contain_sf"/>
</dbReference>
<dbReference type="eggNOG" id="KOG2671">
    <property type="taxonomic scope" value="Eukaryota"/>
</dbReference>
<proteinExistence type="predicted"/>
<dbReference type="GeneID" id="17308719"/>
<evidence type="ECO:0000256" key="3">
    <source>
        <dbReference type="PROSITE-ProRule" id="PRU00023"/>
    </source>
</evidence>
<evidence type="ECO:0000313" key="6">
    <source>
        <dbReference type="Proteomes" id="UP000011087"/>
    </source>
</evidence>
<dbReference type="eggNOG" id="KOG4177">
    <property type="taxonomic scope" value="Eukaryota"/>
</dbReference>
<protein>
    <submittedName>
        <fullName evidence="4 5">Uncharacterized protein</fullName>
    </submittedName>
</protein>
<dbReference type="GO" id="GO:0008168">
    <property type="term" value="F:methyltransferase activity"/>
    <property type="evidence" value="ECO:0007669"/>
    <property type="project" value="InterPro"/>
</dbReference>
<dbReference type="Pfam" id="PF12796">
    <property type="entry name" value="Ank_2"/>
    <property type="match status" value="2"/>
</dbReference>
<dbReference type="SMART" id="SM00248">
    <property type="entry name" value="ANK"/>
    <property type="match status" value="3"/>
</dbReference>
<keyword evidence="2 3" id="KW-0040">ANK repeat</keyword>
<dbReference type="Gene3D" id="1.25.40.20">
    <property type="entry name" value="Ankyrin repeat-containing domain"/>
    <property type="match status" value="2"/>
</dbReference>
<accession>L1JVH7</accession>
<dbReference type="KEGG" id="gtt:GUITHDRAFT_102202"/>
<dbReference type="InterPro" id="IPR002052">
    <property type="entry name" value="DNA_methylase_N6_adenine_CS"/>
</dbReference>
<dbReference type="PANTHER" id="PTHR24198">
    <property type="entry name" value="ANKYRIN REPEAT AND PROTEIN KINASE DOMAIN-CONTAINING PROTEIN"/>
    <property type="match status" value="1"/>
</dbReference>
<reference evidence="5" key="3">
    <citation type="submission" date="2016-03" db="UniProtKB">
        <authorList>
            <consortium name="EnsemblProtists"/>
        </authorList>
    </citation>
    <scope>IDENTIFICATION</scope>
</reference>
<name>L1JVH7_GUITC</name>
<dbReference type="InterPro" id="IPR029063">
    <property type="entry name" value="SAM-dependent_MTases_sf"/>
</dbReference>
<dbReference type="EnsemblProtists" id="EKX52299">
    <property type="protein sequence ID" value="EKX52299"/>
    <property type="gene ID" value="GUITHDRAFT_102202"/>
</dbReference>
<dbReference type="PROSITE" id="PS00092">
    <property type="entry name" value="N6_MTASE"/>
    <property type="match status" value="1"/>
</dbReference>
<reference evidence="6" key="2">
    <citation type="submission" date="2012-11" db="EMBL/GenBank/DDBJ databases">
        <authorList>
            <person name="Kuo A."/>
            <person name="Curtis B.A."/>
            <person name="Tanifuji G."/>
            <person name="Burki F."/>
            <person name="Gruber A."/>
            <person name="Irimia M."/>
            <person name="Maruyama S."/>
            <person name="Arias M.C."/>
            <person name="Ball S.G."/>
            <person name="Gile G.H."/>
            <person name="Hirakawa Y."/>
            <person name="Hopkins J.F."/>
            <person name="Rensing S.A."/>
            <person name="Schmutz J."/>
            <person name="Symeonidi A."/>
            <person name="Elias M."/>
            <person name="Eveleigh R.J."/>
            <person name="Herman E.K."/>
            <person name="Klute M.J."/>
            <person name="Nakayama T."/>
            <person name="Obornik M."/>
            <person name="Reyes-Prieto A."/>
            <person name="Armbrust E.V."/>
            <person name="Aves S.J."/>
            <person name="Beiko R.G."/>
            <person name="Coutinho P."/>
            <person name="Dacks J.B."/>
            <person name="Durnford D.G."/>
            <person name="Fast N.M."/>
            <person name="Green B.R."/>
            <person name="Grisdale C."/>
            <person name="Hempe F."/>
            <person name="Henrissat B."/>
            <person name="Hoppner M.P."/>
            <person name="Ishida K.-I."/>
            <person name="Kim E."/>
            <person name="Koreny L."/>
            <person name="Kroth P.G."/>
            <person name="Liu Y."/>
            <person name="Malik S.-B."/>
            <person name="Maier U.G."/>
            <person name="McRose D."/>
            <person name="Mock T."/>
            <person name="Neilson J.A."/>
            <person name="Onodera N.T."/>
            <person name="Poole A.M."/>
            <person name="Pritham E.J."/>
            <person name="Richards T.A."/>
            <person name="Rocap G."/>
            <person name="Roy S.W."/>
            <person name="Sarai C."/>
            <person name="Schaack S."/>
            <person name="Shirato S."/>
            <person name="Slamovits C.H."/>
            <person name="Spencer D.F."/>
            <person name="Suzuki S."/>
            <person name="Worden A.Z."/>
            <person name="Zauner S."/>
            <person name="Barry K."/>
            <person name="Bell C."/>
            <person name="Bharti A.K."/>
            <person name="Crow J.A."/>
            <person name="Grimwood J."/>
            <person name="Kramer R."/>
            <person name="Lindquist E."/>
            <person name="Lucas S."/>
            <person name="Salamov A."/>
            <person name="McFadden G.I."/>
            <person name="Lane C.E."/>
            <person name="Keeling P.J."/>
            <person name="Gray M.W."/>
            <person name="Grigoriev I.V."/>
            <person name="Archibald J.M."/>
        </authorList>
    </citation>
    <scope>NUCLEOTIDE SEQUENCE</scope>
    <source>
        <strain evidence="6">CCMP2712</strain>
    </source>
</reference>
<sequence length="557" mass="60818">MCARSECTTSGNGLVGIALCSPPRIFQLIGRRVSLLQMRAWSKQFWQSEDNIKDVGDASNGDWEVGEMHVLADMRGVAGGMNAIEKTVPCTHGRLFAIGGNKLAARAIKEWSFSSVGKPDSAVAEQTAPTRMDAIRSWLTANCARVCPGKLVCDPFAGSGALLQAATDLGASFTLGSDVQCTGAVDVVADISRCPWVGKFDAIVCDPPYGRRAGQVYYGDEEVDFGILSSLLRWAEMAMAPGARLAMWWWESSTGSAEKLVSSIIDRLEIGLQLEEMAVDDHGMGSNDEQDHWQRCIIVLAKIVIPPEPEREVACSELEEPKFAQLSKLNQVNALSSACWQGNLAKLKESHRQGISLDEPDKRGRRPLLFAAGYGKVDAVEFLCNEGKAQRSADPHAADADGNTASFLASMFGHLAVLQELPAACLFEVRGGWTTMHHAAQWGKQECMELVIGRLRDKLKARFAPLSAGTETQQLDGRSPQETISSVREFVSQQDMAERRTALHLAACYGHISCCEYLLSLQADPTVTNCHGETPLDVARMFKRAECVKIMEKYIKT</sequence>
<evidence type="ECO:0000256" key="1">
    <source>
        <dbReference type="ARBA" id="ARBA00022737"/>
    </source>
</evidence>
<keyword evidence="1" id="KW-0677">Repeat</keyword>
<dbReference type="OrthoDB" id="333024at2759"/>
<dbReference type="RefSeq" id="XP_005839279.1">
    <property type="nucleotide sequence ID" value="XM_005839222.1"/>
</dbReference>
<dbReference type="STRING" id="905079.L1JVH7"/>
<dbReference type="EMBL" id="JH992973">
    <property type="protein sequence ID" value="EKX52299.1"/>
    <property type="molecule type" value="Genomic_DNA"/>
</dbReference>
<evidence type="ECO:0000313" key="5">
    <source>
        <dbReference type="EnsemblProtists" id="EKX52299"/>
    </source>
</evidence>
<dbReference type="GO" id="GO:0003676">
    <property type="term" value="F:nucleic acid binding"/>
    <property type="evidence" value="ECO:0007669"/>
    <property type="project" value="InterPro"/>
</dbReference>
<dbReference type="Gene3D" id="3.40.50.150">
    <property type="entry name" value="Vaccinia Virus protein VP39"/>
    <property type="match status" value="1"/>
</dbReference>
<dbReference type="PROSITE" id="PS50297">
    <property type="entry name" value="ANK_REP_REGION"/>
    <property type="match status" value="1"/>
</dbReference>
<dbReference type="InterPro" id="IPR002110">
    <property type="entry name" value="Ankyrin_rpt"/>
</dbReference>
<keyword evidence="6" id="KW-1185">Reference proteome</keyword>
<gene>
    <name evidence="4" type="ORF">GUITHDRAFT_102202</name>
</gene>
<reference evidence="4 6" key="1">
    <citation type="journal article" date="2012" name="Nature">
        <title>Algal genomes reveal evolutionary mosaicism and the fate of nucleomorphs.</title>
        <authorList>
            <consortium name="DOE Joint Genome Institute"/>
            <person name="Curtis B.A."/>
            <person name="Tanifuji G."/>
            <person name="Burki F."/>
            <person name="Gruber A."/>
            <person name="Irimia M."/>
            <person name="Maruyama S."/>
            <person name="Arias M.C."/>
            <person name="Ball S.G."/>
            <person name="Gile G.H."/>
            <person name="Hirakawa Y."/>
            <person name="Hopkins J.F."/>
            <person name="Kuo A."/>
            <person name="Rensing S.A."/>
            <person name="Schmutz J."/>
            <person name="Symeonidi A."/>
            <person name="Elias M."/>
            <person name="Eveleigh R.J."/>
            <person name="Herman E.K."/>
            <person name="Klute M.J."/>
            <person name="Nakayama T."/>
            <person name="Obornik M."/>
            <person name="Reyes-Prieto A."/>
            <person name="Armbrust E.V."/>
            <person name="Aves S.J."/>
            <person name="Beiko R.G."/>
            <person name="Coutinho P."/>
            <person name="Dacks J.B."/>
            <person name="Durnford D.G."/>
            <person name="Fast N.M."/>
            <person name="Green B.R."/>
            <person name="Grisdale C.J."/>
            <person name="Hempel F."/>
            <person name="Henrissat B."/>
            <person name="Hoppner M.P."/>
            <person name="Ishida K."/>
            <person name="Kim E."/>
            <person name="Koreny L."/>
            <person name="Kroth P.G."/>
            <person name="Liu Y."/>
            <person name="Malik S.B."/>
            <person name="Maier U.G."/>
            <person name="McRose D."/>
            <person name="Mock T."/>
            <person name="Neilson J.A."/>
            <person name="Onodera N.T."/>
            <person name="Poole A.M."/>
            <person name="Pritham E.J."/>
            <person name="Richards T.A."/>
            <person name="Rocap G."/>
            <person name="Roy S.W."/>
            <person name="Sarai C."/>
            <person name="Schaack S."/>
            <person name="Shirato S."/>
            <person name="Slamovits C.H."/>
            <person name="Spencer D.F."/>
            <person name="Suzuki S."/>
            <person name="Worden A.Z."/>
            <person name="Zauner S."/>
            <person name="Barry K."/>
            <person name="Bell C."/>
            <person name="Bharti A.K."/>
            <person name="Crow J.A."/>
            <person name="Grimwood J."/>
            <person name="Kramer R."/>
            <person name="Lindquist E."/>
            <person name="Lucas S."/>
            <person name="Salamov A."/>
            <person name="McFadden G.I."/>
            <person name="Lane C.E."/>
            <person name="Keeling P.J."/>
            <person name="Gray M.W."/>
            <person name="Grigoriev I.V."/>
            <person name="Archibald J.M."/>
        </authorList>
    </citation>
    <scope>NUCLEOTIDE SEQUENCE</scope>
    <source>
        <strain evidence="4 6">CCMP2712</strain>
    </source>
</reference>
<evidence type="ECO:0000256" key="2">
    <source>
        <dbReference type="ARBA" id="ARBA00023043"/>
    </source>
</evidence>
<organism evidence="4">
    <name type="scientific">Guillardia theta (strain CCMP2712)</name>
    <name type="common">Cryptophyte</name>
    <dbReference type="NCBI Taxonomy" id="905079"/>
    <lineage>
        <taxon>Eukaryota</taxon>
        <taxon>Cryptophyceae</taxon>
        <taxon>Pyrenomonadales</taxon>
        <taxon>Geminigeraceae</taxon>
        <taxon>Guillardia</taxon>
    </lineage>
</organism>
<dbReference type="PaxDb" id="55529-EKX52299"/>
<dbReference type="HOGENOM" id="CLU_489564_0_0_1"/>
<dbReference type="PROSITE" id="PS50088">
    <property type="entry name" value="ANK_REPEAT"/>
    <property type="match status" value="1"/>
</dbReference>
<dbReference type="OMA" id="ASHNHTE"/>
<dbReference type="AlphaFoldDB" id="L1JVH7"/>
<dbReference type="SUPFAM" id="SSF53335">
    <property type="entry name" value="S-adenosyl-L-methionine-dependent methyltransferases"/>
    <property type="match status" value="1"/>
</dbReference>
<dbReference type="PANTHER" id="PTHR24198:SF165">
    <property type="entry name" value="ANKYRIN REPEAT-CONTAINING PROTEIN-RELATED"/>
    <property type="match status" value="1"/>
</dbReference>